<name>A0A345UQ10_9BACT</name>
<dbReference type="AlphaFoldDB" id="A0A345UQ10"/>
<protein>
    <submittedName>
        <fullName evidence="1">Uncharacterized protein</fullName>
    </submittedName>
</protein>
<dbReference type="EMBL" id="CP027806">
    <property type="protein sequence ID" value="AXJ02562.1"/>
    <property type="molecule type" value="Genomic_DNA"/>
</dbReference>
<reference evidence="1 2" key="1">
    <citation type="submission" date="2018-03" db="EMBL/GenBank/DDBJ databases">
        <title>Phenotypic and genomic properties of Cyclonatronum proteinivorum gen. nov., sp. nov., a haloalkaliphilic bacteroidete from soda lakes possessing Na+-translocating rhodopsin.</title>
        <authorList>
            <person name="Toshchakov S.V."/>
            <person name="Korzhenkov A."/>
            <person name="Samarov N.I."/>
            <person name="Kublanov I.V."/>
            <person name="Muntyan M.S."/>
            <person name="Sorokin D.Y."/>
        </authorList>
    </citation>
    <scope>NUCLEOTIDE SEQUENCE [LARGE SCALE GENOMIC DNA]</scope>
    <source>
        <strain evidence="1 2">Omega</strain>
    </source>
</reference>
<organism evidence="1 2">
    <name type="scientific">Cyclonatronum proteinivorum</name>
    <dbReference type="NCBI Taxonomy" id="1457365"/>
    <lineage>
        <taxon>Bacteria</taxon>
        <taxon>Pseudomonadati</taxon>
        <taxon>Balneolota</taxon>
        <taxon>Balneolia</taxon>
        <taxon>Balneolales</taxon>
        <taxon>Cyclonatronaceae</taxon>
        <taxon>Cyclonatronum</taxon>
    </lineage>
</organism>
<evidence type="ECO:0000313" key="1">
    <source>
        <dbReference type="EMBL" id="AXJ02562.1"/>
    </source>
</evidence>
<proteinExistence type="predicted"/>
<evidence type="ECO:0000313" key="2">
    <source>
        <dbReference type="Proteomes" id="UP000254808"/>
    </source>
</evidence>
<keyword evidence="2" id="KW-1185">Reference proteome</keyword>
<sequence>MKPVRKVILIQSQFQILILTECGTFSPFNPSLPTAIKEHDR</sequence>
<dbReference type="KEGG" id="cprv:CYPRO_3330"/>
<dbReference type="Proteomes" id="UP000254808">
    <property type="component" value="Chromosome"/>
</dbReference>
<gene>
    <name evidence="1" type="ORF">CYPRO_3330</name>
</gene>
<accession>A0A345UQ10</accession>